<dbReference type="Pfam" id="PF04073">
    <property type="entry name" value="tRNA_edit"/>
    <property type="match status" value="1"/>
</dbReference>
<protein>
    <submittedName>
        <fullName evidence="2">Cys-tRNA(Pro) deacylase, prolyl-tRNA editing enzyme YbaK/EbsC</fullName>
    </submittedName>
</protein>
<dbReference type="RefSeq" id="WP_109709391.1">
    <property type="nucleotide sequence ID" value="NZ_QGDS01000003.1"/>
</dbReference>
<dbReference type="AlphaFoldDB" id="A0A316A190"/>
<dbReference type="PANTHER" id="PTHR30411">
    <property type="entry name" value="CYTOPLASMIC PROTEIN"/>
    <property type="match status" value="1"/>
</dbReference>
<dbReference type="CDD" id="cd04333">
    <property type="entry name" value="ProX_deacylase"/>
    <property type="match status" value="1"/>
</dbReference>
<dbReference type="Gene3D" id="3.90.960.10">
    <property type="entry name" value="YbaK/aminoacyl-tRNA synthetase-associated domain"/>
    <property type="match status" value="1"/>
</dbReference>
<name>A0A316A190_9FIRM</name>
<organism evidence="2 3">
    <name type="scientific">Faecalicatena contorta</name>
    <dbReference type="NCBI Taxonomy" id="39482"/>
    <lineage>
        <taxon>Bacteria</taxon>
        <taxon>Bacillati</taxon>
        <taxon>Bacillota</taxon>
        <taxon>Clostridia</taxon>
        <taxon>Lachnospirales</taxon>
        <taxon>Lachnospiraceae</taxon>
        <taxon>Faecalicatena</taxon>
    </lineage>
</organism>
<dbReference type="EMBL" id="UHJJ01000003">
    <property type="protein sequence ID" value="SUQ13398.1"/>
    <property type="molecule type" value="Genomic_DNA"/>
</dbReference>
<dbReference type="PANTHER" id="PTHR30411:SF1">
    <property type="entry name" value="CYTOPLASMIC PROTEIN"/>
    <property type="match status" value="1"/>
</dbReference>
<evidence type="ECO:0000313" key="2">
    <source>
        <dbReference type="EMBL" id="SUQ13398.1"/>
    </source>
</evidence>
<dbReference type="GO" id="GO:0002161">
    <property type="term" value="F:aminoacyl-tRNA deacylase activity"/>
    <property type="evidence" value="ECO:0007669"/>
    <property type="project" value="InterPro"/>
</dbReference>
<dbReference type="InterPro" id="IPR036754">
    <property type="entry name" value="YbaK/aa-tRNA-synt-asso_dom_sf"/>
</dbReference>
<evidence type="ECO:0000259" key="1">
    <source>
        <dbReference type="Pfam" id="PF04073"/>
    </source>
</evidence>
<keyword evidence="3" id="KW-1185">Reference proteome</keyword>
<proteinExistence type="predicted"/>
<dbReference type="OrthoDB" id="9798760at2"/>
<evidence type="ECO:0000313" key="3">
    <source>
        <dbReference type="Proteomes" id="UP000254051"/>
    </source>
</evidence>
<accession>A0A316A190</accession>
<dbReference type="SUPFAM" id="SSF55826">
    <property type="entry name" value="YbaK/ProRS associated domain"/>
    <property type="match status" value="1"/>
</dbReference>
<dbReference type="Proteomes" id="UP000254051">
    <property type="component" value="Unassembled WGS sequence"/>
</dbReference>
<feature type="domain" description="YbaK/aminoacyl-tRNA synthetase-associated" evidence="1">
    <location>
        <begin position="27"/>
        <end position="140"/>
    </location>
</feature>
<sequence length="159" mass="17440">MSYEKVKEYFDGVGLGERVVLREHIGDTVEHAAEAIGCEPARIAKTMSFIQDGEPALVVMAGDAKVNNTKYKACFHQKAVMIPGDQVEVLIGHAPGAVCPFAIHEGVKVYLDVSLKRFDIVYTAGGNANSTIELSLEELEQHAYHSGWVDVCKGWYVNE</sequence>
<reference evidence="3" key="1">
    <citation type="submission" date="2017-07" db="EMBL/GenBank/DDBJ databases">
        <authorList>
            <person name="Varghese N."/>
            <person name="Submissions S."/>
        </authorList>
    </citation>
    <scope>NUCLEOTIDE SEQUENCE [LARGE SCALE GENOMIC DNA]</scope>
    <source>
        <strain evidence="3">NLAE-zl-C134</strain>
    </source>
</reference>
<dbReference type="InterPro" id="IPR007214">
    <property type="entry name" value="YbaK/aa-tRNA-synth-assoc-dom"/>
</dbReference>
<gene>
    <name evidence="2" type="ORF">SAMN05216529_103126</name>
</gene>